<dbReference type="SUPFAM" id="SSF55729">
    <property type="entry name" value="Acyl-CoA N-acyltransferases (Nat)"/>
    <property type="match status" value="1"/>
</dbReference>
<dbReference type="Gene3D" id="3.40.630.30">
    <property type="match status" value="1"/>
</dbReference>
<dbReference type="PANTHER" id="PTHR43610:SF1">
    <property type="entry name" value="N-ACETYLTRANSFERASE DOMAIN-CONTAINING PROTEIN"/>
    <property type="match status" value="1"/>
</dbReference>
<evidence type="ECO:0000313" key="3">
    <source>
        <dbReference type="Proteomes" id="UP001251870"/>
    </source>
</evidence>
<dbReference type="Proteomes" id="UP001251870">
    <property type="component" value="Unassembled WGS sequence"/>
</dbReference>
<accession>A0ABU2DSJ6</accession>
<comment type="caution">
    <text evidence="2">The sequence shown here is derived from an EMBL/GenBank/DDBJ whole genome shotgun (WGS) entry which is preliminary data.</text>
</comment>
<dbReference type="InterPro" id="IPR016181">
    <property type="entry name" value="Acyl_CoA_acyltransferase"/>
</dbReference>
<reference evidence="2 3" key="1">
    <citation type="submission" date="2023-09" db="EMBL/GenBank/DDBJ databases">
        <title>Description of three actinobacteria isolated from air of manufacturing shop in a pharmaceutical factory.</title>
        <authorList>
            <person name="Zhang D.-F."/>
        </authorList>
    </citation>
    <scope>NUCLEOTIDE SEQUENCE [LARGE SCALE GENOMIC DNA]</scope>
    <source>
        <strain evidence="2 3">LY-0111</strain>
    </source>
</reference>
<dbReference type="EMBL" id="JAVKGR010000006">
    <property type="protein sequence ID" value="MDR8019270.1"/>
    <property type="molecule type" value="Genomic_DNA"/>
</dbReference>
<keyword evidence="2" id="KW-0808">Transferase</keyword>
<dbReference type="PROSITE" id="PS51186">
    <property type="entry name" value="GNAT"/>
    <property type="match status" value="1"/>
</dbReference>
<organism evidence="2 3">
    <name type="scientific">Nesterenkonia aerolata</name>
    <dbReference type="NCBI Taxonomy" id="3074079"/>
    <lineage>
        <taxon>Bacteria</taxon>
        <taxon>Bacillati</taxon>
        <taxon>Actinomycetota</taxon>
        <taxon>Actinomycetes</taxon>
        <taxon>Micrococcales</taxon>
        <taxon>Micrococcaceae</taxon>
        <taxon>Nesterenkonia</taxon>
    </lineage>
</organism>
<dbReference type="GO" id="GO:0016740">
    <property type="term" value="F:transferase activity"/>
    <property type="evidence" value="ECO:0007669"/>
    <property type="project" value="UniProtKB-KW"/>
</dbReference>
<name>A0ABU2DSJ6_9MICC</name>
<dbReference type="PANTHER" id="PTHR43610">
    <property type="entry name" value="BLL6696 PROTEIN"/>
    <property type="match status" value="1"/>
</dbReference>
<dbReference type="InterPro" id="IPR000182">
    <property type="entry name" value="GNAT_dom"/>
</dbReference>
<evidence type="ECO:0000259" key="1">
    <source>
        <dbReference type="PROSITE" id="PS51186"/>
    </source>
</evidence>
<sequence>MTLRSARVVLRQLAHAHAPALSEALNGDDLWRTWYTIVPAPDRVEEEITRRLELQAAGSMAPWTIFDAVTGQPVGMTTYMNIDAGTPRVEIGSTWLLRSAQRSGINAHTKRLLLGRAFEDLGCLAVEFRTHFHNHQSRAALARLGAKQDGILRHHQMFAGVPRDTVVFSIIDAEWPTVRLSLDERIAEGERRAGS</sequence>
<gene>
    <name evidence="2" type="ORF">RIL96_06790</name>
</gene>
<feature type="domain" description="N-acetyltransferase" evidence="1">
    <location>
        <begin position="8"/>
        <end position="167"/>
    </location>
</feature>
<dbReference type="RefSeq" id="WP_310548259.1">
    <property type="nucleotide sequence ID" value="NZ_JAVKGR010000006.1"/>
</dbReference>
<dbReference type="Pfam" id="PF13302">
    <property type="entry name" value="Acetyltransf_3"/>
    <property type="match status" value="1"/>
</dbReference>
<dbReference type="EC" id="2.-.-.-" evidence="2"/>
<protein>
    <submittedName>
        <fullName evidence="2">GNAT family protein</fullName>
        <ecNumber evidence="2">2.-.-.-</ecNumber>
    </submittedName>
</protein>
<evidence type="ECO:0000313" key="2">
    <source>
        <dbReference type="EMBL" id="MDR8019270.1"/>
    </source>
</evidence>
<keyword evidence="3" id="KW-1185">Reference proteome</keyword>
<proteinExistence type="predicted"/>